<dbReference type="GeneID" id="101344395"/>
<evidence type="ECO:0000259" key="2">
    <source>
        <dbReference type="Pfam" id="PF00618"/>
    </source>
</evidence>
<dbReference type="SUPFAM" id="SSF48366">
    <property type="entry name" value="Ras GEF"/>
    <property type="match status" value="1"/>
</dbReference>
<dbReference type="AlphaFoldDB" id="A0A2Y9RI18"/>
<dbReference type="Gene3D" id="1.20.870.10">
    <property type="entry name" value="Son of sevenless (SoS) protein Chain: S domain 1"/>
    <property type="match status" value="1"/>
</dbReference>
<gene>
    <name evidence="4" type="primary">ISCA1</name>
</gene>
<name>A0A2Y9RI18_TRIMA</name>
<feature type="region of interest" description="Disordered" evidence="1">
    <location>
        <begin position="114"/>
        <end position="208"/>
    </location>
</feature>
<dbReference type="RefSeq" id="XP_023591574.1">
    <property type="nucleotide sequence ID" value="XM_023735806.1"/>
</dbReference>
<proteinExistence type="predicted"/>
<dbReference type="Proteomes" id="UP000248480">
    <property type="component" value="Unplaced"/>
</dbReference>
<evidence type="ECO:0000313" key="3">
    <source>
        <dbReference type="Proteomes" id="UP000248480"/>
    </source>
</evidence>
<sequence>MKKLFKMCVCVSDQDLDEACMVRTVKTGSAEKLVPAEHLVPAFLKGDLSYIKIFLGTYRTYATTQQVLDLLFQRYGCNFPYSARAGRPQDQLKGPEPRPVPVVKVAQDISLPQELAPGTSHGVHSAPAPALELHSTPPITSPAPAPAPVGEHAGGVDSQPGSPPEPAPGPLADVDPAPAPTPELHRAPAIPSTAPALASEEPAGESDT</sequence>
<dbReference type="PANTHER" id="PTHR46793:SF3">
    <property type="entry name" value="RIKEN CDNA 4930596D02 GENE"/>
    <property type="match status" value="1"/>
</dbReference>
<reference evidence="4" key="1">
    <citation type="submission" date="2025-08" db="UniProtKB">
        <authorList>
            <consortium name="RefSeq"/>
        </authorList>
    </citation>
    <scope>IDENTIFICATION</scope>
</reference>
<dbReference type="CTD" id="81689"/>
<dbReference type="InParanoid" id="A0A2Y9RI18"/>
<evidence type="ECO:0000256" key="1">
    <source>
        <dbReference type="SAM" id="MobiDB-lite"/>
    </source>
</evidence>
<feature type="domain" description="N-terminal Ras-GEF" evidence="2">
    <location>
        <begin position="24"/>
        <end position="81"/>
    </location>
</feature>
<evidence type="ECO:0000313" key="4">
    <source>
        <dbReference type="RefSeq" id="XP_023591574.1"/>
    </source>
</evidence>
<protein>
    <submittedName>
        <fullName evidence="4">Iron-sulfur cluster assembly 1 homolog, mitochondrial isoform X1</fullName>
    </submittedName>
</protein>
<dbReference type="InterPro" id="IPR000651">
    <property type="entry name" value="Ras-like_Gua-exchang_fac_N"/>
</dbReference>
<dbReference type="PANTHER" id="PTHR46793">
    <property type="entry name" value="1700018F24RIK PROTEIN-RELATED-RELATED"/>
    <property type="match status" value="1"/>
</dbReference>
<dbReference type="STRING" id="127582.A0A2Y9RI18"/>
<dbReference type="InterPro" id="IPR023578">
    <property type="entry name" value="Ras_GEF_dom_sf"/>
</dbReference>
<dbReference type="CDD" id="cd06224">
    <property type="entry name" value="REM"/>
    <property type="match status" value="1"/>
</dbReference>
<dbReference type="Pfam" id="PF00618">
    <property type="entry name" value="RasGEF_N"/>
    <property type="match status" value="1"/>
</dbReference>
<accession>A0A2Y9RI18</accession>
<keyword evidence="3" id="KW-1185">Reference proteome</keyword>
<organism evidence="3 4">
    <name type="scientific">Trichechus manatus latirostris</name>
    <name type="common">Florida manatee</name>
    <dbReference type="NCBI Taxonomy" id="127582"/>
    <lineage>
        <taxon>Eukaryota</taxon>
        <taxon>Metazoa</taxon>
        <taxon>Chordata</taxon>
        <taxon>Craniata</taxon>
        <taxon>Vertebrata</taxon>
        <taxon>Euteleostomi</taxon>
        <taxon>Mammalia</taxon>
        <taxon>Eutheria</taxon>
        <taxon>Afrotheria</taxon>
        <taxon>Sirenia</taxon>
        <taxon>Trichechidae</taxon>
        <taxon>Trichechus</taxon>
    </lineage>
</organism>